<organism evidence="1 2">
    <name type="scientific">Panagrolaimus sp. PS1159</name>
    <dbReference type="NCBI Taxonomy" id="55785"/>
    <lineage>
        <taxon>Eukaryota</taxon>
        <taxon>Metazoa</taxon>
        <taxon>Ecdysozoa</taxon>
        <taxon>Nematoda</taxon>
        <taxon>Chromadorea</taxon>
        <taxon>Rhabditida</taxon>
        <taxon>Tylenchina</taxon>
        <taxon>Panagrolaimomorpha</taxon>
        <taxon>Panagrolaimoidea</taxon>
        <taxon>Panagrolaimidae</taxon>
        <taxon>Panagrolaimus</taxon>
    </lineage>
</organism>
<protein>
    <submittedName>
        <fullName evidence="2">CX domain-containing protein</fullName>
    </submittedName>
</protein>
<dbReference type="Proteomes" id="UP000887580">
    <property type="component" value="Unplaced"/>
</dbReference>
<reference evidence="2" key="1">
    <citation type="submission" date="2022-11" db="UniProtKB">
        <authorList>
            <consortium name="WormBaseParasite"/>
        </authorList>
    </citation>
    <scope>IDENTIFICATION</scope>
</reference>
<dbReference type="WBParaSite" id="PS1159_v2.g10292.t1">
    <property type="protein sequence ID" value="PS1159_v2.g10292.t1"/>
    <property type="gene ID" value="PS1159_v2.g10292"/>
</dbReference>
<accession>A0AC35ES61</accession>
<proteinExistence type="predicted"/>
<evidence type="ECO:0000313" key="1">
    <source>
        <dbReference type="Proteomes" id="UP000887580"/>
    </source>
</evidence>
<sequence length="386" mass="41226">MFKQVFFICLLLLTPVHSRRSSGGGSFSSSRGSSGARAGVAPGGFNPQSNQGFHPQPNSGFHPQPNPGFQPNQGGFRPQPNQGFNGQHPGGFNQGPHMPAGGFNNNRGFGGGTSHFVPGNGMGSAKSGSSFKTALAGAALGTIGGLAAFELGKAIISSASTPIHHNNKDYYWGQEYHQQKPGEIRCAMPLNDLIQNVPVETTTAASGATTVATDVTTTPPPNQLLSQLQFANGTRPKEIVWSCKQGTEVCCGTDCCPAPVQQNNNMNNPNGASSQGGSGSSIFGIILGVLLVIALLACCCCFAVYKLCRSSLDSCLPSSNRHEEHYYEDGQKYEGPSYGNSYPLQPTQYSNQPYSNQPYPQQQQYPQPQQYPDNPNQQGYYNQQKY</sequence>
<name>A0AC35ES61_9BILA</name>
<evidence type="ECO:0000313" key="2">
    <source>
        <dbReference type="WBParaSite" id="PS1159_v2.g10292.t1"/>
    </source>
</evidence>